<gene>
    <name evidence="2" type="ORF">CVV65_01075</name>
</gene>
<feature type="domain" description="Metallo-beta-lactamase" evidence="1">
    <location>
        <begin position="18"/>
        <end position="235"/>
    </location>
</feature>
<keyword evidence="3" id="KW-1185">Reference proteome</keyword>
<dbReference type="InterPro" id="IPR050662">
    <property type="entry name" value="Sec-metab_biosynth-thioest"/>
</dbReference>
<dbReference type="EMBL" id="CP024955">
    <property type="protein sequence ID" value="ATY83748.1"/>
    <property type="molecule type" value="Genomic_DNA"/>
</dbReference>
<dbReference type="SMART" id="SM00849">
    <property type="entry name" value="Lactamase_B"/>
    <property type="match status" value="1"/>
</dbReference>
<dbReference type="PANTHER" id="PTHR23131:SF4">
    <property type="entry name" value="METALLO-BETA-LACTAMASE SUPERFAMILY POTEIN"/>
    <property type="match status" value="1"/>
</dbReference>
<accession>A0A2K8N2I2</accession>
<dbReference type="InterPro" id="IPR001279">
    <property type="entry name" value="Metallo-B-lactamas"/>
</dbReference>
<evidence type="ECO:0000259" key="1">
    <source>
        <dbReference type="SMART" id="SM00849"/>
    </source>
</evidence>
<dbReference type="AlphaFoldDB" id="A0A2K8N2I2"/>
<dbReference type="InterPro" id="IPR036388">
    <property type="entry name" value="WH-like_DNA-bd_sf"/>
</dbReference>
<dbReference type="Gene3D" id="3.60.15.10">
    <property type="entry name" value="Ribonuclease Z/Hydroxyacylglutathione hydrolase-like"/>
    <property type="match status" value="1"/>
</dbReference>
<evidence type="ECO:0000313" key="3">
    <source>
        <dbReference type="Proteomes" id="UP000231932"/>
    </source>
</evidence>
<dbReference type="Gene3D" id="1.10.10.10">
    <property type="entry name" value="Winged helix-like DNA-binding domain superfamily/Winged helix DNA-binding domain"/>
    <property type="match status" value="1"/>
</dbReference>
<proteinExistence type="predicted"/>
<reference evidence="3" key="1">
    <citation type="submission" date="2017-11" db="EMBL/GenBank/DDBJ databases">
        <title>Complete Genome Sequence of Kyrpidia sp. Strain EA-1, a thermophilic, hydrogen-oxidizing Bacterium, isolated from the Azores.</title>
        <authorList>
            <person name="Reiner J.E."/>
            <person name="Lapp C.J."/>
            <person name="Bunk B."/>
            <person name="Gescher J."/>
        </authorList>
    </citation>
    <scope>NUCLEOTIDE SEQUENCE [LARGE SCALE GENOMIC DNA]</scope>
    <source>
        <strain evidence="3">EA-1</strain>
    </source>
</reference>
<dbReference type="Pfam" id="PF00753">
    <property type="entry name" value="Lactamase_B"/>
    <property type="match status" value="1"/>
</dbReference>
<dbReference type="InterPro" id="IPR036866">
    <property type="entry name" value="RibonucZ/Hydroxyglut_hydro"/>
</dbReference>
<evidence type="ECO:0000313" key="2">
    <source>
        <dbReference type="EMBL" id="ATY83748.1"/>
    </source>
</evidence>
<dbReference type="OrthoDB" id="9802248at2"/>
<dbReference type="RefSeq" id="WP_100666591.1">
    <property type="nucleotide sequence ID" value="NZ_CP024955.1"/>
</dbReference>
<protein>
    <recommendedName>
        <fullName evidence="1">Metallo-beta-lactamase domain-containing protein</fullName>
    </recommendedName>
</protein>
<dbReference type="KEGG" id="kyr:CVV65_01075"/>
<organism evidence="2 3">
    <name type="scientific">Kyrpidia spormannii</name>
    <dbReference type="NCBI Taxonomy" id="2055160"/>
    <lineage>
        <taxon>Bacteria</taxon>
        <taxon>Bacillati</taxon>
        <taxon>Bacillota</taxon>
        <taxon>Bacilli</taxon>
        <taxon>Bacillales</taxon>
        <taxon>Alicyclobacillaceae</taxon>
        <taxon>Kyrpidia</taxon>
    </lineage>
</organism>
<dbReference type="Proteomes" id="UP000231932">
    <property type="component" value="Chromosome"/>
</dbReference>
<dbReference type="SUPFAM" id="SSF56281">
    <property type="entry name" value="Metallo-hydrolase/oxidoreductase"/>
    <property type="match status" value="1"/>
</dbReference>
<sequence length="333" mass="36898">MNAAIRPISLTTPFPVGAVNAFLLREDPVTLVDVGPKLPDVWEGLADGLRKAGCEWRDIEFVVVTHPHVDHHGLLPRVLEASGATALVHPDAERRVLTPRLAAESDAMYFEPFLTASGVPEEIRALIAEHQRLLQEYVDGVDEVKTVEIGARLELGGREWRVLDTPGHSSGHLSLFDEEEGDLIAGDHLLPHISSNALLEAPRHPGGERARSLIVYMEALKMVAALPVKTVYPGHGEVFTGAAELVERRLRGYERRCSQLLGWLGERPHTVFELVRRMFPRLSRGNWFLAVSEIVGHLDVLQAQGQVGIEERRGLWYYRVGPGREVRSAAQSG</sequence>
<name>A0A2K8N2I2_9BACL</name>
<dbReference type="PANTHER" id="PTHR23131">
    <property type="entry name" value="ENDORIBONUCLEASE LACTB2"/>
    <property type="match status" value="1"/>
</dbReference>